<dbReference type="RefSeq" id="WP_177188246.1">
    <property type="nucleotide sequence ID" value="NZ_FOJX01000011.1"/>
</dbReference>
<evidence type="ECO:0000313" key="3">
    <source>
        <dbReference type="Proteomes" id="UP000183843"/>
    </source>
</evidence>
<gene>
    <name evidence="2" type="ORF">SAMN05216587_11122</name>
</gene>
<accession>A0A1I0YCV3</accession>
<keyword evidence="1" id="KW-0472">Membrane</keyword>
<organism evidence="2 3">
    <name type="scientific">Selenomonas ruminantium</name>
    <dbReference type="NCBI Taxonomy" id="971"/>
    <lineage>
        <taxon>Bacteria</taxon>
        <taxon>Bacillati</taxon>
        <taxon>Bacillota</taxon>
        <taxon>Negativicutes</taxon>
        <taxon>Selenomonadales</taxon>
        <taxon>Selenomonadaceae</taxon>
        <taxon>Selenomonas</taxon>
    </lineage>
</organism>
<sequence>MEFILVMSVLLNIAMLWLGYWAMKKYDDLLDDCFAFIDEIIDLKIKIKELES</sequence>
<reference evidence="2 3" key="1">
    <citation type="submission" date="2016-10" db="EMBL/GenBank/DDBJ databases">
        <authorList>
            <person name="de Groot N.N."/>
        </authorList>
    </citation>
    <scope>NUCLEOTIDE SEQUENCE [LARGE SCALE GENOMIC DNA]</scope>
    <source>
        <strain evidence="2 3">L14</strain>
    </source>
</reference>
<evidence type="ECO:0000313" key="2">
    <source>
        <dbReference type="EMBL" id="SFB10023.1"/>
    </source>
</evidence>
<feature type="transmembrane region" description="Helical" evidence="1">
    <location>
        <begin position="6"/>
        <end position="23"/>
    </location>
</feature>
<protein>
    <submittedName>
        <fullName evidence="2">Uncharacterized protein</fullName>
    </submittedName>
</protein>
<name>A0A1I0YCV3_SELRU</name>
<proteinExistence type="predicted"/>
<dbReference type="AlphaFoldDB" id="A0A1I0YCV3"/>
<keyword evidence="1" id="KW-1133">Transmembrane helix</keyword>
<evidence type="ECO:0000256" key="1">
    <source>
        <dbReference type="SAM" id="Phobius"/>
    </source>
</evidence>
<dbReference type="EMBL" id="FOJX01000011">
    <property type="protein sequence ID" value="SFB10023.1"/>
    <property type="molecule type" value="Genomic_DNA"/>
</dbReference>
<dbReference type="Proteomes" id="UP000183843">
    <property type="component" value="Unassembled WGS sequence"/>
</dbReference>
<keyword evidence="1" id="KW-0812">Transmembrane</keyword>